<proteinExistence type="predicted"/>
<dbReference type="EMBL" id="JYDJ01000482">
    <property type="protein sequence ID" value="KRX35046.1"/>
    <property type="molecule type" value="Genomic_DNA"/>
</dbReference>
<name>A0A0V0T7U9_9BILA</name>
<protein>
    <submittedName>
        <fullName evidence="1">Uncharacterized protein</fullName>
    </submittedName>
</protein>
<reference evidence="1 2" key="1">
    <citation type="submission" date="2015-01" db="EMBL/GenBank/DDBJ databases">
        <title>Evolution of Trichinella species and genotypes.</title>
        <authorList>
            <person name="Korhonen P.K."/>
            <person name="Edoardo P."/>
            <person name="Giuseppe L.R."/>
            <person name="Gasser R.B."/>
        </authorList>
    </citation>
    <scope>NUCLEOTIDE SEQUENCE [LARGE SCALE GENOMIC DNA]</scope>
    <source>
        <strain evidence="1">ISS417</strain>
    </source>
</reference>
<dbReference type="Proteomes" id="UP000055048">
    <property type="component" value="Unassembled WGS sequence"/>
</dbReference>
<comment type="caution">
    <text evidence="1">The sequence shown here is derived from an EMBL/GenBank/DDBJ whole genome shotgun (WGS) entry which is preliminary data.</text>
</comment>
<accession>A0A0V0T7U9</accession>
<sequence>MERNAAMSAGQSSRCRLTLIRRDIQRYKQLRRIADDSKRTVRYPLTFTRWGISPWKRNGLLRERENRRARP</sequence>
<dbReference type="OrthoDB" id="10575745at2759"/>
<dbReference type="AlphaFoldDB" id="A0A0V0T7U9"/>
<organism evidence="1 2">
    <name type="scientific">Trichinella murrelli</name>
    <dbReference type="NCBI Taxonomy" id="144512"/>
    <lineage>
        <taxon>Eukaryota</taxon>
        <taxon>Metazoa</taxon>
        <taxon>Ecdysozoa</taxon>
        <taxon>Nematoda</taxon>
        <taxon>Enoplea</taxon>
        <taxon>Dorylaimia</taxon>
        <taxon>Trichinellida</taxon>
        <taxon>Trichinellidae</taxon>
        <taxon>Trichinella</taxon>
    </lineage>
</organism>
<keyword evidence="2" id="KW-1185">Reference proteome</keyword>
<evidence type="ECO:0000313" key="1">
    <source>
        <dbReference type="EMBL" id="KRX35046.1"/>
    </source>
</evidence>
<gene>
    <name evidence="1" type="ORF">T05_12526</name>
</gene>
<evidence type="ECO:0000313" key="2">
    <source>
        <dbReference type="Proteomes" id="UP000055048"/>
    </source>
</evidence>